<name>A0ABR3FJ23_9AGAR</name>
<protein>
    <submittedName>
        <fullName evidence="1">Uncharacterized protein</fullName>
    </submittedName>
</protein>
<evidence type="ECO:0000313" key="1">
    <source>
        <dbReference type="EMBL" id="KAL0575198.1"/>
    </source>
</evidence>
<feature type="non-terminal residue" evidence="1">
    <location>
        <position position="77"/>
    </location>
</feature>
<sequence>MKTEQSSNRTAYIKVKAQSVPNGSKPLVKATKTIYRAEIPQLGIEECTVVQFEAENPDGAEAVEIARDIVNICSRRR</sequence>
<reference evidence="1 2" key="1">
    <citation type="submission" date="2024-02" db="EMBL/GenBank/DDBJ databases">
        <title>A draft genome for the cacao thread blight pathogen Marasmius crinis-equi.</title>
        <authorList>
            <person name="Cohen S.P."/>
            <person name="Baruah I.K."/>
            <person name="Amoako-Attah I."/>
            <person name="Bukari Y."/>
            <person name="Meinhardt L.W."/>
            <person name="Bailey B.A."/>
        </authorList>
    </citation>
    <scope>NUCLEOTIDE SEQUENCE [LARGE SCALE GENOMIC DNA]</scope>
    <source>
        <strain evidence="1 2">GH-76</strain>
    </source>
</reference>
<organism evidence="1 2">
    <name type="scientific">Marasmius crinis-equi</name>
    <dbReference type="NCBI Taxonomy" id="585013"/>
    <lineage>
        <taxon>Eukaryota</taxon>
        <taxon>Fungi</taxon>
        <taxon>Dikarya</taxon>
        <taxon>Basidiomycota</taxon>
        <taxon>Agaricomycotina</taxon>
        <taxon>Agaricomycetes</taxon>
        <taxon>Agaricomycetidae</taxon>
        <taxon>Agaricales</taxon>
        <taxon>Marasmiineae</taxon>
        <taxon>Marasmiaceae</taxon>
        <taxon>Marasmius</taxon>
    </lineage>
</organism>
<proteinExistence type="predicted"/>
<gene>
    <name evidence="1" type="ORF">V5O48_006773</name>
</gene>
<comment type="caution">
    <text evidence="1">The sequence shown here is derived from an EMBL/GenBank/DDBJ whole genome shotgun (WGS) entry which is preliminary data.</text>
</comment>
<accession>A0ABR3FJ23</accession>
<keyword evidence="2" id="KW-1185">Reference proteome</keyword>
<dbReference type="Proteomes" id="UP001465976">
    <property type="component" value="Unassembled WGS sequence"/>
</dbReference>
<dbReference type="EMBL" id="JBAHYK010000327">
    <property type="protein sequence ID" value="KAL0575198.1"/>
    <property type="molecule type" value="Genomic_DNA"/>
</dbReference>
<evidence type="ECO:0000313" key="2">
    <source>
        <dbReference type="Proteomes" id="UP001465976"/>
    </source>
</evidence>